<dbReference type="EMBL" id="MSZX01000009">
    <property type="protein sequence ID" value="OPA75351.1"/>
    <property type="molecule type" value="Genomic_DNA"/>
</dbReference>
<dbReference type="GO" id="GO:0003677">
    <property type="term" value="F:DNA binding"/>
    <property type="evidence" value="ECO:0007669"/>
    <property type="project" value="UniProtKB-KW"/>
</dbReference>
<organism evidence="2 3">
    <name type="scientific">Paenibacillus selenitireducens</name>
    <dbReference type="NCBI Taxonomy" id="1324314"/>
    <lineage>
        <taxon>Bacteria</taxon>
        <taxon>Bacillati</taxon>
        <taxon>Bacillota</taxon>
        <taxon>Bacilli</taxon>
        <taxon>Bacillales</taxon>
        <taxon>Paenibacillaceae</taxon>
        <taxon>Paenibacillus</taxon>
    </lineage>
</organism>
<dbReference type="RefSeq" id="WP_078501424.1">
    <property type="nucleotide sequence ID" value="NZ_MSZX01000009.1"/>
</dbReference>
<gene>
    <name evidence="2" type="ORF">BVG16_22435</name>
</gene>
<feature type="transmembrane region" description="Helical" evidence="1">
    <location>
        <begin position="6"/>
        <end position="26"/>
    </location>
</feature>
<evidence type="ECO:0000313" key="2">
    <source>
        <dbReference type="EMBL" id="OPA75351.1"/>
    </source>
</evidence>
<reference evidence="2 3" key="1">
    <citation type="submission" date="2017-01" db="EMBL/GenBank/DDBJ databases">
        <title>Genome analysis of Paenibacillus selenitrireducens ES3-24.</title>
        <authorList>
            <person name="Xu D."/>
            <person name="Yao R."/>
            <person name="Zheng S."/>
        </authorList>
    </citation>
    <scope>NUCLEOTIDE SEQUENCE [LARGE SCALE GENOMIC DNA]</scope>
    <source>
        <strain evidence="2 3">ES3-24</strain>
    </source>
</reference>
<keyword evidence="1" id="KW-0472">Membrane</keyword>
<dbReference type="AlphaFoldDB" id="A0A1T2X627"/>
<keyword evidence="1" id="KW-1133">Transmembrane helix</keyword>
<keyword evidence="3" id="KW-1185">Reference proteome</keyword>
<protein>
    <submittedName>
        <fullName evidence="2">DNA-binding protein</fullName>
    </submittedName>
</protein>
<proteinExistence type="predicted"/>
<sequence>MKPLNYSNIISSIILGIAIIIGCLLINSDLQKEKISNSHEIVNHDKPLMTIQETAEYLNITESQVKTIISTEESMLKATGSFTGMMFPIIKIGNEVFVNTNGLNDWLKESTQQRKEY</sequence>
<evidence type="ECO:0000256" key="1">
    <source>
        <dbReference type="SAM" id="Phobius"/>
    </source>
</evidence>
<keyword evidence="1" id="KW-0812">Transmembrane</keyword>
<dbReference type="STRING" id="1324314.BVG16_22435"/>
<name>A0A1T2X627_9BACL</name>
<comment type="caution">
    <text evidence="2">The sequence shown here is derived from an EMBL/GenBank/DDBJ whole genome shotgun (WGS) entry which is preliminary data.</text>
</comment>
<dbReference type="Proteomes" id="UP000190188">
    <property type="component" value="Unassembled WGS sequence"/>
</dbReference>
<evidence type="ECO:0000313" key="3">
    <source>
        <dbReference type="Proteomes" id="UP000190188"/>
    </source>
</evidence>
<dbReference type="PROSITE" id="PS51257">
    <property type="entry name" value="PROKAR_LIPOPROTEIN"/>
    <property type="match status" value="1"/>
</dbReference>
<dbReference type="OrthoDB" id="2942251at2"/>
<keyword evidence="2" id="KW-0238">DNA-binding</keyword>
<accession>A0A1T2X627</accession>